<accession>A0A3R8T3U9</accession>
<organism evidence="1 2">
    <name type="scientific">Aquabacterium soli</name>
    <dbReference type="NCBI Taxonomy" id="2493092"/>
    <lineage>
        <taxon>Bacteria</taxon>
        <taxon>Pseudomonadati</taxon>
        <taxon>Pseudomonadota</taxon>
        <taxon>Betaproteobacteria</taxon>
        <taxon>Burkholderiales</taxon>
        <taxon>Aquabacterium</taxon>
    </lineage>
</organism>
<dbReference type="EMBL" id="RSED01000003">
    <property type="protein sequence ID" value="RRS05530.1"/>
    <property type="molecule type" value="Genomic_DNA"/>
</dbReference>
<name>A0A3R8T3U9_9BURK</name>
<comment type="caution">
    <text evidence="1">The sequence shown here is derived from an EMBL/GenBank/DDBJ whole genome shotgun (WGS) entry which is preliminary data.</text>
</comment>
<protein>
    <submittedName>
        <fullName evidence="1">DUF4936 family protein</fullName>
    </submittedName>
</protein>
<sequence length="129" mass="14283">MPAARTSWRKMPPMSALYIYYRVQPGCEQVLAAAIHQMQARLRGAMPGLAASLQQRTDLATGQPSRTPQPTWMETYHFNGHADHRAWAAFEAALERELPTLPVGIEGPRQTECFSPLAAVAGVLPTRKE</sequence>
<dbReference type="Pfam" id="PF16290">
    <property type="entry name" value="DUF4936"/>
    <property type="match status" value="1"/>
</dbReference>
<dbReference type="AlphaFoldDB" id="A0A3R8T3U9"/>
<keyword evidence="2" id="KW-1185">Reference proteome</keyword>
<dbReference type="InterPro" id="IPR032556">
    <property type="entry name" value="DUF4936"/>
</dbReference>
<reference evidence="1 2" key="1">
    <citation type="submission" date="2018-12" db="EMBL/GenBank/DDBJ databases">
        <title>The whole draft genome of Aquabacterium sp. SJQ9.</title>
        <authorList>
            <person name="Sun L."/>
            <person name="Gao X."/>
            <person name="Chen W."/>
            <person name="Huang K."/>
        </authorList>
    </citation>
    <scope>NUCLEOTIDE SEQUENCE [LARGE SCALE GENOMIC DNA]</scope>
    <source>
        <strain evidence="1 2">SJQ9</strain>
    </source>
</reference>
<dbReference type="Proteomes" id="UP000269265">
    <property type="component" value="Unassembled WGS sequence"/>
</dbReference>
<proteinExistence type="predicted"/>
<gene>
    <name evidence="1" type="ORF">EIP75_04810</name>
</gene>
<evidence type="ECO:0000313" key="1">
    <source>
        <dbReference type="EMBL" id="RRS05530.1"/>
    </source>
</evidence>
<evidence type="ECO:0000313" key="2">
    <source>
        <dbReference type="Proteomes" id="UP000269265"/>
    </source>
</evidence>